<sequence>MHERTGAPRSWNVEQLLETISEKDLQNIALPRNPPAGADLPPLQLLSMTIRAACQALPPGLDEEEFVKRHLEHLLWIRQRTAAWRAVAAGAPVPPRLSISMSGQHHVGPTTGAPTILLTPMILPYEDALWFAREAFVGRPLVVYGEGLTREDVFNRVHKAFQLDELVLARTPRDIIGALERGGILLTYPDFVYKGHKVCYVQCLGRRWPVSAAFIGLCARPGTLLLPVRIQREGTHVFSHFEAPVRLSLPEGSRRARGWERLLTGAVVGRQLEALLLANPTQWQLLSTLVAHCDQRGE</sequence>
<proteinExistence type="predicted"/>
<organism evidence="1 2">
    <name type="scientific">Archangium violaceum Cb vi76</name>
    <dbReference type="NCBI Taxonomy" id="1406225"/>
    <lineage>
        <taxon>Bacteria</taxon>
        <taxon>Pseudomonadati</taxon>
        <taxon>Myxococcota</taxon>
        <taxon>Myxococcia</taxon>
        <taxon>Myxococcales</taxon>
        <taxon>Cystobacterineae</taxon>
        <taxon>Archangiaceae</taxon>
        <taxon>Archangium</taxon>
    </lineage>
</organism>
<evidence type="ECO:0000313" key="2">
    <source>
        <dbReference type="Proteomes" id="UP000028547"/>
    </source>
</evidence>
<dbReference type="EMBL" id="JPMI01000220">
    <property type="protein sequence ID" value="KFA90150.1"/>
    <property type="molecule type" value="Genomic_DNA"/>
</dbReference>
<dbReference type="Proteomes" id="UP000028547">
    <property type="component" value="Unassembled WGS sequence"/>
</dbReference>
<name>A0A084SNW5_9BACT</name>
<reference evidence="1 2" key="1">
    <citation type="submission" date="2014-07" db="EMBL/GenBank/DDBJ databases">
        <title>Draft Genome Sequence of Gephyronic Acid Producer, Cystobacter violaceus Strain Cb vi76.</title>
        <authorList>
            <person name="Stevens D.C."/>
            <person name="Young J."/>
            <person name="Carmichael R."/>
            <person name="Tan J."/>
            <person name="Taylor R.E."/>
        </authorList>
    </citation>
    <scope>NUCLEOTIDE SEQUENCE [LARGE SCALE GENOMIC DNA]</scope>
    <source>
        <strain evidence="1 2">Cb vi76</strain>
    </source>
</reference>
<protein>
    <submittedName>
        <fullName evidence="1">Uncharacterized protein</fullName>
    </submittedName>
</protein>
<gene>
    <name evidence="1" type="ORF">Q664_29690</name>
</gene>
<accession>A0A084SNW5</accession>
<dbReference type="RefSeq" id="WP_043402996.1">
    <property type="nucleotide sequence ID" value="NZ_JPMI01000220.1"/>
</dbReference>
<dbReference type="AlphaFoldDB" id="A0A084SNW5"/>
<evidence type="ECO:0000313" key="1">
    <source>
        <dbReference type="EMBL" id="KFA90150.1"/>
    </source>
</evidence>
<comment type="caution">
    <text evidence="1">The sequence shown here is derived from an EMBL/GenBank/DDBJ whole genome shotgun (WGS) entry which is preliminary data.</text>
</comment>